<evidence type="ECO:0000259" key="7">
    <source>
        <dbReference type="Pfam" id="PF00171"/>
    </source>
</evidence>
<accession>A0A974W831</accession>
<evidence type="ECO:0000256" key="5">
    <source>
        <dbReference type="PROSITE-ProRule" id="PRU10007"/>
    </source>
</evidence>
<organism evidence="8 9">
    <name type="scientific">Rhodococcus pseudokoreensis</name>
    <dbReference type="NCBI Taxonomy" id="2811421"/>
    <lineage>
        <taxon>Bacteria</taxon>
        <taxon>Bacillati</taxon>
        <taxon>Actinomycetota</taxon>
        <taxon>Actinomycetes</taxon>
        <taxon>Mycobacteriales</taxon>
        <taxon>Nocardiaceae</taxon>
        <taxon>Rhodococcus</taxon>
    </lineage>
</organism>
<evidence type="ECO:0000256" key="6">
    <source>
        <dbReference type="RuleBase" id="RU003345"/>
    </source>
</evidence>
<dbReference type="InterPro" id="IPR016163">
    <property type="entry name" value="Ald_DH_C"/>
</dbReference>
<comment type="similarity">
    <text evidence="1 6">Belongs to the aldehyde dehydrogenase family.</text>
</comment>
<dbReference type="Proteomes" id="UP000662986">
    <property type="component" value="Chromosome"/>
</dbReference>
<gene>
    <name evidence="8" type="ORF">JWS13_32675</name>
</gene>
<keyword evidence="2 6" id="KW-0560">Oxidoreductase</keyword>
<dbReference type="PROSITE" id="PS00687">
    <property type="entry name" value="ALDEHYDE_DEHYDR_GLU"/>
    <property type="match status" value="1"/>
</dbReference>
<dbReference type="RefSeq" id="WP_206009491.1">
    <property type="nucleotide sequence ID" value="NZ_CP070619.1"/>
</dbReference>
<evidence type="ECO:0000256" key="3">
    <source>
        <dbReference type="ARBA" id="ARBA00024226"/>
    </source>
</evidence>
<dbReference type="PANTHER" id="PTHR42804:SF1">
    <property type="entry name" value="ALDEHYDE DEHYDROGENASE-RELATED"/>
    <property type="match status" value="1"/>
</dbReference>
<dbReference type="SUPFAM" id="SSF53720">
    <property type="entry name" value="ALDH-like"/>
    <property type="match status" value="1"/>
</dbReference>
<evidence type="ECO:0000256" key="2">
    <source>
        <dbReference type="ARBA" id="ARBA00023002"/>
    </source>
</evidence>
<name>A0A974W831_9NOCA</name>
<dbReference type="Pfam" id="PF00171">
    <property type="entry name" value="Aldedh"/>
    <property type="match status" value="1"/>
</dbReference>
<reference evidence="8 9" key="1">
    <citation type="journal article" date="2021" name="Microbiol. Resour. Announc.">
        <title>Complete Genome Sequences of Two Rhodococcus sp. Strains with Large and Linear Chromosomes, Isolated from Apple Rhizosphere.</title>
        <authorList>
            <person name="Benning S."/>
            <person name="Brugnone N."/>
            <person name="Siani R."/>
            <person name="Kublik S."/>
            <person name="Schloter M."/>
            <person name="Rad V."/>
        </authorList>
    </citation>
    <scope>NUCLEOTIDE SEQUENCE [LARGE SCALE GENOMIC DNA]</scope>
    <source>
        <strain evidence="8 9">R79</strain>
    </source>
</reference>
<evidence type="ECO:0000256" key="4">
    <source>
        <dbReference type="ARBA" id="ARBA00049194"/>
    </source>
</evidence>
<dbReference type="PANTHER" id="PTHR42804">
    <property type="entry name" value="ALDEHYDE DEHYDROGENASE"/>
    <property type="match status" value="1"/>
</dbReference>
<evidence type="ECO:0000313" key="8">
    <source>
        <dbReference type="EMBL" id="QSE93008.1"/>
    </source>
</evidence>
<dbReference type="InterPro" id="IPR016162">
    <property type="entry name" value="Ald_DH_N"/>
</dbReference>
<dbReference type="InterPro" id="IPR016160">
    <property type="entry name" value="Ald_DH_CS_CYS"/>
</dbReference>
<dbReference type="EMBL" id="CP070619">
    <property type="protein sequence ID" value="QSE93008.1"/>
    <property type="molecule type" value="Genomic_DNA"/>
</dbReference>
<dbReference type="CDD" id="cd07139">
    <property type="entry name" value="ALDH_AldA-Rv0768"/>
    <property type="match status" value="1"/>
</dbReference>
<sequence length="492" mass="52965">MWHGQFQKLFIDGEWVAPSGNQQIEVVSPFTEQVVERVAAATRTDIDRAATAAREAFDRGPWPRVPLAERVEVLTRFSKLYAQHEDLMAELVTAEMGCPIQVSRKIQAGAARQKIESFLELAQEYPFEAIRESSSGRALVSRQPVGVVAAIVPWNVPQAITMLKLMPALLAGCTLVLKPAPEAPLDAYLVAELLTEAGLPRGVVNVVPADREASEALVTHPAVDKVSFTGSTAAGRRIASLCGNDLRRVTLELGGKSAAIILDDADLDAAVESLRFGSLRNTGQVCSAKSRILVSRKRQAELVDRLTAMIAAMPVGDPMSEATELGPLVSARQRERVEEYFEIGRSEGAKIVLGGGRPGNTDRGWFVDATVFTEVESSMRIAQEEIFGPVLSVIAYDDEAQAIDISNDSRYGLNGSVFTTDVDHGLAVARRLRTGTVELNGSRAGSRAPAGGFKSSGIGREGAIEGFDSYVEVQSIGLPPGFVYDAAHEHKQ</sequence>
<feature type="domain" description="Aldehyde dehydrogenase" evidence="7">
    <location>
        <begin position="15"/>
        <end position="476"/>
    </location>
</feature>
<dbReference type="InterPro" id="IPR029510">
    <property type="entry name" value="Ald_DH_CS_GLU"/>
</dbReference>
<dbReference type="InterPro" id="IPR016161">
    <property type="entry name" value="Ald_DH/histidinol_DH"/>
</dbReference>
<evidence type="ECO:0000313" key="9">
    <source>
        <dbReference type="Proteomes" id="UP000662986"/>
    </source>
</evidence>
<feature type="active site" evidence="5">
    <location>
        <position position="252"/>
    </location>
</feature>
<reference evidence="8 9" key="2">
    <citation type="journal article" date="2022" name="Arch. Microbiol.">
        <title>Rhodococcus pseudokoreensis sp. nov. isolated from the rhizosphere of young M26 apple rootstocks.</title>
        <authorList>
            <person name="Kampfer P."/>
            <person name="Glaeser S.P."/>
            <person name="Blom J."/>
            <person name="Wolf J."/>
            <person name="Benning S."/>
            <person name="Schloter M."/>
            <person name="Neumann-Schaal M."/>
        </authorList>
    </citation>
    <scope>NUCLEOTIDE SEQUENCE [LARGE SCALE GENOMIC DNA]</scope>
    <source>
        <strain evidence="8 9">R79</strain>
    </source>
</reference>
<proteinExistence type="inferred from homology"/>
<protein>
    <recommendedName>
        <fullName evidence="3">aldehyde dehydrogenase (NAD(+))</fullName>
        <ecNumber evidence="3">1.2.1.3</ecNumber>
    </recommendedName>
</protein>
<dbReference type="Gene3D" id="3.40.605.10">
    <property type="entry name" value="Aldehyde Dehydrogenase, Chain A, domain 1"/>
    <property type="match status" value="1"/>
</dbReference>
<comment type="catalytic activity">
    <reaction evidence="4">
        <text>an aldehyde + NAD(+) + H2O = a carboxylate + NADH + 2 H(+)</text>
        <dbReference type="Rhea" id="RHEA:16185"/>
        <dbReference type="ChEBI" id="CHEBI:15377"/>
        <dbReference type="ChEBI" id="CHEBI:15378"/>
        <dbReference type="ChEBI" id="CHEBI:17478"/>
        <dbReference type="ChEBI" id="CHEBI:29067"/>
        <dbReference type="ChEBI" id="CHEBI:57540"/>
        <dbReference type="ChEBI" id="CHEBI:57945"/>
        <dbReference type="EC" id="1.2.1.3"/>
    </reaction>
</comment>
<dbReference type="Gene3D" id="3.40.309.10">
    <property type="entry name" value="Aldehyde Dehydrogenase, Chain A, domain 2"/>
    <property type="match status" value="1"/>
</dbReference>
<dbReference type="PROSITE" id="PS00070">
    <property type="entry name" value="ALDEHYDE_DEHYDR_CYS"/>
    <property type="match status" value="1"/>
</dbReference>
<dbReference type="EC" id="1.2.1.3" evidence="3"/>
<dbReference type="InterPro" id="IPR015590">
    <property type="entry name" value="Aldehyde_DH_dom"/>
</dbReference>
<evidence type="ECO:0000256" key="1">
    <source>
        <dbReference type="ARBA" id="ARBA00009986"/>
    </source>
</evidence>
<keyword evidence="9" id="KW-1185">Reference proteome</keyword>